<dbReference type="InterPro" id="IPR023198">
    <property type="entry name" value="PGP-like_dom2"/>
</dbReference>
<keyword evidence="2" id="KW-1185">Reference proteome</keyword>
<organism evidence="1 2">
    <name type="scientific">Pelagibacterium luteolum</name>
    <dbReference type="NCBI Taxonomy" id="440168"/>
    <lineage>
        <taxon>Bacteria</taxon>
        <taxon>Pseudomonadati</taxon>
        <taxon>Pseudomonadota</taxon>
        <taxon>Alphaproteobacteria</taxon>
        <taxon>Hyphomicrobiales</taxon>
        <taxon>Devosiaceae</taxon>
        <taxon>Pelagibacterium</taxon>
    </lineage>
</organism>
<proteinExistence type="predicted"/>
<gene>
    <name evidence="1" type="ORF">SAMN04487974_104142</name>
</gene>
<evidence type="ECO:0000313" key="2">
    <source>
        <dbReference type="Proteomes" id="UP000199495"/>
    </source>
</evidence>
<dbReference type="InterPro" id="IPR023214">
    <property type="entry name" value="HAD_sf"/>
</dbReference>
<dbReference type="SUPFAM" id="SSF56784">
    <property type="entry name" value="HAD-like"/>
    <property type="match status" value="1"/>
</dbReference>
<dbReference type="NCBIfam" id="TIGR01509">
    <property type="entry name" value="HAD-SF-IA-v3"/>
    <property type="match status" value="1"/>
</dbReference>
<dbReference type="CDD" id="cd07526">
    <property type="entry name" value="HAD_BPGM_like"/>
    <property type="match status" value="1"/>
</dbReference>
<protein>
    <submittedName>
        <fullName evidence="1">Haloacid dehalogenase superfamily, subfamily IA, variant 3 with third motif having DD or ED</fullName>
    </submittedName>
</protein>
<dbReference type="SFLD" id="SFLDS00003">
    <property type="entry name" value="Haloacid_Dehalogenase"/>
    <property type="match status" value="1"/>
</dbReference>
<accession>A0A1G7VK03</accession>
<dbReference type="Pfam" id="PF00702">
    <property type="entry name" value="Hydrolase"/>
    <property type="match status" value="1"/>
</dbReference>
<dbReference type="SFLD" id="SFLDG01135">
    <property type="entry name" value="C1.5.6:_HAD__Beta-PGM__Phospha"/>
    <property type="match status" value="1"/>
</dbReference>
<dbReference type="Gene3D" id="1.10.150.240">
    <property type="entry name" value="Putative phosphatase, domain 2"/>
    <property type="match status" value="1"/>
</dbReference>
<dbReference type="SFLD" id="SFLDG01129">
    <property type="entry name" value="C1.5:_HAD__Beta-PGM__Phosphata"/>
    <property type="match status" value="1"/>
</dbReference>
<dbReference type="Proteomes" id="UP000199495">
    <property type="component" value="Unassembled WGS sequence"/>
</dbReference>
<dbReference type="PANTHER" id="PTHR18901">
    <property type="entry name" value="2-DEOXYGLUCOSE-6-PHOSPHATE PHOSPHATASE 2"/>
    <property type="match status" value="1"/>
</dbReference>
<dbReference type="STRING" id="440168.SAMN04487974_104142"/>
<dbReference type="PANTHER" id="PTHR18901:SF38">
    <property type="entry name" value="PSEUDOURIDINE-5'-PHOSPHATASE"/>
    <property type="match status" value="1"/>
</dbReference>
<sequence length="239" mass="25293">MALAHAHKIEASGGPGLVIFDCDGVLVDSEPIAIDVLVETVAARGVTIGTAAAYRDFLGRTLKTVSASLQAQYGVEMDEAALADMRHALYGRYQRALKPMPGIGEVIDCLDIPSCVASSSVYERIEISLKLTGLYARFAPHIYSATMVARGKPAPDLFLFAAEKMGVAPADCVVIEDSPAGVEAAQAAGMAVFAFTGGGHVGPAGLVDALTALEPDLMFDDLRQLPDLLRSYPKRKRSR</sequence>
<dbReference type="Gene3D" id="3.40.50.1000">
    <property type="entry name" value="HAD superfamily/HAD-like"/>
    <property type="match status" value="1"/>
</dbReference>
<dbReference type="AlphaFoldDB" id="A0A1G7VK03"/>
<dbReference type="OrthoDB" id="9797743at2"/>
<dbReference type="EMBL" id="FNCS01000004">
    <property type="protein sequence ID" value="SDG59260.1"/>
    <property type="molecule type" value="Genomic_DNA"/>
</dbReference>
<reference evidence="1 2" key="1">
    <citation type="submission" date="2016-10" db="EMBL/GenBank/DDBJ databases">
        <authorList>
            <person name="de Groot N.N."/>
        </authorList>
    </citation>
    <scope>NUCLEOTIDE SEQUENCE [LARGE SCALE GENOMIC DNA]</scope>
    <source>
        <strain evidence="1 2">CGMCC 1.10267</strain>
    </source>
</reference>
<dbReference type="RefSeq" id="WP_090595253.1">
    <property type="nucleotide sequence ID" value="NZ_FNCS01000004.1"/>
</dbReference>
<evidence type="ECO:0000313" key="1">
    <source>
        <dbReference type="EMBL" id="SDG59260.1"/>
    </source>
</evidence>
<dbReference type="InterPro" id="IPR006439">
    <property type="entry name" value="HAD-SF_hydro_IA"/>
</dbReference>
<name>A0A1G7VK03_9HYPH</name>
<dbReference type="InterPro" id="IPR036412">
    <property type="entry name" value="HAD-like_sf"/>
</dbReference>